<evidence type="ECO:0000313" key="3">
    <source>
        <dbReference type="Proteomes" id="UP000054466"/>
    </source>
</evidence>
<dbReference type="CDD" id="cd02231">
    <property type="entry name" value="cupin_BLL6423-like"/>
    <property type="match status" value="1"/>
</dbReference>
<dbReference type="InterPro" id="IPR014710">
    <property type="entry name" value="RmlC-like_jellyroll"/>
</dbReference>
<dbReference type="Gene3D" id="2.60.120.10">
    <property type="entry name" value="Jelly Rolls"/>
    <property type="match status" value="1"/>
</dbReference>
<dbReference type="STRING" id="569365.A0A0D2CG49"/>
<keyword evidence="3" id="KW-1185">Reference proteome</keyword>
<dbReference type="RefSeq" id="XP_016249426.1">
    <property type="nucleotide sequence ID" value="XM_016391907.1"/>
</dbReference>
<dbReference type="VEuPathDB" id="FungiDB:PV07_05037"/>
<accession>A0A0D2CG49</accession>
<dbReference type="OrthoDB" id="5840532at2759"/>
<dbReference type="AlphaFoldDB" id="A0A0D2CG49"/>
<dbReference type="EMBL" id="KN847042">
    <property type="protein sequence ID" value="KIW29210.1"/>
    <property type="molecule type" value="Genomic_DNA"/>
</dbReference>
<sequence>MTSTEPLPSALPDPTVHITTHNSSGKATVYSSSQNQWNWFPERAVGFNVVYTTSSFPVSLNDDVDIETHKATMSSGKLGLVKKGGTVCRIVDFGPGGTPLMHRTQSLDYGVVLEGTIEMELDDGSVTLLKRGDVAVQRGTNHAWRNPSKTDWTRMLFVLQDCQPVLVGGERLQEELGEGGKDIPRSGNDD</sequence>
<feature type="domain" description="Cupin type-2" evidence="1">
    <location>
        <begin position="90"/>
        <end position="157"/>
    </location>
</feature>
<dbReference type="HOGENOM" id="CLU_096188_0_0_1"/>
<protein>
    <recommendedName>
        <fullName evidence="1">Cupin type-2 domain-containing protein</fullName>
    </recommendedName>
</protein>
<dbReference type="GeneID" id="27344231"/>
<gene>
    <name evidence="2" type="ORF">PV07_05037</name>
</gene>
<dbReference type="Pfam" id="PF07883">
    <property type="entry name" value="Cupin_2"/>
    <property type="match status" value="1"/>
</dbReference>
<evidence type="ECO:0000313" key="2">
    <source>
        <dbReference type="EMBL" id="KIW29210.1"/>
    </source>
</evidence>
<name>A0A0D2CG49_9EURO</name>
<dbReference type="InterPro" id="IPR013096">
    <property type="entry name" value="Cupin_2"/>
</dbReference>
<dbReference type="PANTHER" id="PTHR36156">
    <property type="entry name" value="SLR2101 PROTEIN"/>
    <property type="match status" value="1"/>
</dbReference>
<evidence type="ECO:0000259" key="1">
    <source>
        <dbReference type="Pfam" id="PF07883"/>
    </source>
</evidence>
<dbReference type="PANTHER" id="PTHR36156:SF2">
    <property type="entry name" value="CUPIN TYPE-2 DOMAIN-CONTAINING PROTEIN"/>
    <property type="match status" value="1"/>
</dbReference>
<dbReference type="InterPro" id="IPR047142">
    <property type="entry name" value="OryJ/VirC-like"/>
</dbReference>
<dbReference type="InterPro" id="IPR011051">
    <property type="entry name" value="RmlC_Cupin_sf"/>
</dbReference>
<dbReference type="SUPFAM" id="SSF51182">
    <property type="entry name" value="RmlC-like cupins"/>
    <property type="match status" value="1"/>
</dbReference>
<reference evidence="2 3" key="1">
    <citation type="submission" date="2015-01" db="EMBL/GenBank/DDBJ databases">
        <title>The Genome Sequence of Cladophialophora immunda CBS83496.</title>
        <authorList>
            <consortium name="The Broad Institute Genomics Platform"/>
            <person name="Cuomo C."/>
            <person name="de Hoog S."/>
            <person name="Gorbushina A."/>
            <person name="Stielow B."/>
            <person name="Teixiera M."/>
            <person name="Abouelleil A."/>
            <person name="Chapman S.B."/>
            <person name="Priest M."/>
            <person name="Young S.K."/>
            <person name="Wortman J."/>
            <person name="Nusbaum C."/>
            <person name="Birren B."/>
        </authorList>
    </citation>
    <scope>NUCLEOTIDE SEQUENCE [LARGE SCALE GENOMIC DNA]</scope>
    <source>
        <strain evidence="2 3">CBS 83496</strain>
    </source>
</reference>
<organism evidence="2 3">
    <name type="scientific">Cladophialophora immunda</name>
    <dbReference type="NCBI Taxonomy" id="569365"/>
    <lineage>
        <taxon>Eukaryota</taxon>
        <taxon>Fungi</taxon>
        <taxon>Dikarya</taxon>
        <taxon>Ascomycota</taxon>
        <taxon>Pezizomycotina</taxon>
        <taxon>Eurotiomycetes</taxon>
        <taxon>Chaetothyriomycetidae</taxon>
        <taxon>Chaetothyriales</taxon>
        <taxon>Herpotrichiellaceae</taxon>
        <taxon>Cladophialophora</taxon>
    </lineage>
</organism>
<proteinExistence type="predicted"/>
<dbReference type="Proteomes" id="UP000054466">
    <property type="component" value="Unassembled WGS sequence"/>
</dbReference>